<keyword evidence="3" id="KW-1185">Reference proteome</keyword>
<dbReference type="Proteomes" id="UP000829685">
    <property type="component" value="Unassembled WGS sequence"/>
</dbReference>
<feature type="transmembrane region" description="Helical" evidence="1">
    <location>
        <begin position="116"/>
        <end position="136"/>
    </location>
</feature>
<dbReference type="EMBL" id="JAFIMR010000060">
    <property type="protein sequence ID" value="KAI1852897.1"/>
    <property type="molecule type" value="Genomic_DNA"/>
</dbReference>
<feature type="transmembrane region" description="Helical" evidence="1">
    <location>
        <begin position="142"/>
        <end position="160"/>
    </location>
</feature>
<dbReference type="CDD" id="cd13965">
    <property type="entry name" value="PT_UbiA_3"/>
    <property type="match status" value="1"/>
</dbReference>
<keyword evidence="1" id="KW-0472">Membrane</keyword>
<dbReference type="AlphaFoldDB" id="A0A9P9W9A2"/>
<accession>A0A9P9W9A2</accession>
<keyword evidence="1" id="KW-1133">Transmembrane helix</keyword>
<protein>
    <recommendedName>
        <fullName evidence="4">UbiA prenyltransferase</fullName>
    </recommendedName>
</protein>
<evidence type="ECO:0008006" key="4">
    <source>
        <dbReference type="Google" id="ProtNLM"/>
    </source>
</evidence>
<name>A0A9P9W9A2_9PEZI</name>
<evidence type="ECO:0000313" key="3">
    <source>
        <dbReference type="Proteomes" id="UP000829685"/>
    </source>
</evidence>
<proteinExistence type="predicted"/>
<organism evidence="2 3">
    <name type="scientific">Neoarthrinium moseri</name>
    <dbReference type="NCBI Taxonomy" id="1658444"/>
    <lineage>
        <taxon>Eukaryota</taxon>
        <taxon>Fungi</taxon>
        <taxon>Dikarya</taxon>
        <taxon>Ascomycota</taxon>
        <taxon>Pezizomycotina</taxon>
        <taxon>Sordariomycetes</taxon>
        <taxon>Xylariomycetidae</taxon>
        <taxon>Amphisphaeriales</taxon>
        <taxon>Apiosporaceae</taxon>
        <taxon>Neoarthrinium</taxon>
    </lineage>
</organism>
<feature type="transmembrane region" description="Helical" evidence="1">
    <location>
        <begin position="6"/>
        <end position="34"/>
    </location>
</feature>
<feature type="transmembrane region" description="Helical" evidence="1">
    <location>
        <begin position="46"/>
        <end position="65"/>
    </location>
</feature>
<gene>
    <name evidence="2" type="ORF">JX265_012925</name>
</gene>
<feature type="transmembrane region" description="Helical" evidence="1">
    <location>
        <begin position="77"/>
        <end position="95"/>
    </location>
</feature>
<comment type="caution">
    <text evidence="2">The sequence shown here is derived from an EMBL/GenBank/DDBJ whole genome shotgun (WGS) entry which is preliminary data.</text>
</comment>
<evidence type="ECO:0000256" key="1">
    <source>
        <dbReference type="SAM" id="Phobius"/>
    </source>
</evidence>
<sequence>MYAHYILAALISLSTGGLSQSLVLIPLGTWYNALGGADTGLMTRNFVNAAGILSFASGAMEVILGTPLEMTRPLVEWFGILALVIMLTVQTQDFADMEGDASRNRKTMPLVVGEALARWSTAITVVAFSGICPTYWCLKWHGFVVPITLGSIVAIRLLSYRTIEADKMTWRIWNTWMVALYSLPLLRVLISSCL</sequence>
<evidence type="ECO:0000313" key="2">
    <source>
        <dbReference type="EMBL" id="KAI1852897.1"/>
    </source>
</evidence>
<keyword evidence="1" id="KW-0812">Transmembrane</keyword>
<reference evidence="2" key="1">
    <citation type="submission" date="2021-03" db="EMBL/GenBank/DDBJ databases">
        <title>Revisited historic fungal species revealed as producer of novel bioactive compounds through whole genome sequencing and comparative genomics.</title>
        <authorList>
            <person name="Vignolle G.A."/>
            <person name="Hochenegger N."/>
            <person name="Mach R.L."/>
            <person name="Mach-Aigner A.R."/>
            <person name="Javad Rahimi M."/>
            <person name="Salim K.A."/>
            <person name="Chan C.M."/>
            <person name="Lim L.B.L."/>
            <person name="Cai F."/>
            <person name="Druzhinina I.S."/>
            <person name="U'Ren J.M."/>
            <person name="Derntl C."/>
        </authorList>
    </citation>
    <scope>NUCLEOTIDE SEQUENCE</scope>
    <source>
        <strain evidence="2">TUCIM 5799</strain>
    </source>
</reference>
<feature type="transmembrane region" description="Helical" evidence="1">
    <location>
        <begin position="172"/>
        <end position="190"/>
    </location>
</feature>